<evidence type="ECO:0000313" key="2">
    <source>
        <dbReference type="Proteomes" id="UP000092460"/>
    </source>
</evidence>
<dbReference type="VEuPathDB" id="VectorBase:GPPI010271"/>
<reference evidence="2" key="1">
    <citation type="submission" date="2015-01" db="EMBL/GenBank/DDBJ databases">
        <authorList>
            <person name="Aksoy S."/>
            <person name="Warren W."/>
            <person name="Wilson R.K."/>
        </authorList>
    </citation>
    <scope>NUCLEOTIDE SEQUENCE [LARGE SCALE GENOMIC DNA]</scope>
    <source>
        <strain evidence="2">IAEA</strain>
    </source>
</reference>
<keyword evidence="2" id="KW-1185">Reference proteome</keyword>
<organism evidence="1 2">
    <name type="scientific">Glossina palpalis gambiensis</name>
    <dbReference type="NCBI Taxonomy" id="67801"/>
    <lineage>
        <taxon>Eukaryota</taxon>
        <taxon>Metazoa</taxon>
        <taxon>Ecdysozoa</taxon>
        <taxon>Arthropoda</taxon>
        <taxon>Hexapoda</taxon>
        <taxon>Insecta</taxon>
        <taxon>Pterygota</taxon>
        <taxon>Neoptera</taxon>
        <taxon>Endopterygota</taxon>
        <taxon>Diptera</taxon>
        <taxon>Brachycera</taxon>
        <taxon>Muscomorpha</taxon>
        <taxon>Hippoboscoidea</taxon>
        <taxon>Glossinidae</taxon>
        <taxon>Glossina</taxon>
    </lineage>
</organism>
<proteinExistence type="predicted"/>
<dbReference type="EMBL" id="JXJN01004380">
    <property type="status" value="NOT_ANNOTATED_CDS"/>
    <property type="molecule type" value="Genomic_DNA"/>
</dbReference>
<protein>
    <submittedName>
        <fullName evidence="1">Uncharacterized protein</fullName>
    </submittedName>
</protein>
<name>A0A1B0AVS0_9MUSC</name>
<dbReference type="EnsemblMetazoa" id="GPPI010271-RA">
    <property type="protein sequence ID" value="GPPI010271-PA"/>
    <property type="gene ID" value="GPPI010271"/>
</dbReference>
<evidence type="ECO:0000313" key="1">
    <source>
        <dbReference type="EnsemblMetazoa" id="GPPI010271-PA"/>
    </source>
</evidence>
<accession>A0A1B0AVS0</accession>
<dbReference type="Proteomes" id="UP000092460">
    <property type="component" value="Unassembled WGS sequence"/>
</dbReference>
<sequence length="103" mass="11915">MHLKVCKTTTKVSKPILCVQTYDTKSDTHMINMCNDFEVQPIYVRKQPKFPTRERNLAVRHMITEKQDNTTLLKGSINADAKTKYCITNCFNMENVTIEKPCS</sequence>
<reference evidence="1" key="2">
    <citation type="submission" date="2020-05" db="UniProtKB">
        <authorList>
            <consortium name="EnsemblMetazoa"/>
        </authorList>
    </citation>
    <scope>IDENTIFICATION</scope>
    <source>
        <strain evidence="1">IAEA</strain>
    </source>
</reference>
<dbReference type="AlphaFoldDB" id="A0A1B0AVS0"/>